<accession>A0ACC2BB57</accession>
<organism evidence="1 2">
    <name type="scientific">Diphasiastrum complanatum</name>
    <name type="common">Issler's clubmoss</name>
    <name type="synonym">Lycopodium complanatum</name>
    <dbReference type="NCBI Taxonomy" id="34168"/>
    <lineage>
        <taxon>Eukaryota</taxon>
        <taxon>Viridiplantae</taxon>
        <taxon>Streptophyta</taxon>
        <taxon>Embryophyta</taxon>
        <taxon>Tracheophyta</taxon>
        <taxon>Lycopodiopsida</taxon>
        <taxon>Lycopodiales</taxon>
        <taxon>Lycopodiaceae</taxon>
        <taxon>Lycopodioideae</taxon>
        <taxon>Diphasiastrum</taxon>
    </lineage>
</organism>
<name>A0ACC2BB57_DIPCM</name>
<proteinExistence type="predicted"/>
<evidence type="ECO:0000313" key="1">
    <source>
        <dbReference type="EMBL" id="KAJ7527014.1"/>
    </source>
</evidence>
<comment type="caution">
    <text evidence="1">The sequence shown here is derived from an EMBL/GenBank/DDBJ whole genome shotgun (WGS) entry which is preliminary data.</text>
</comment>
<reference evidence="2" key="1">
    <citation type="journal article" date="2024" name="Proc. Natl. Acad. Sci. U.S.A.">
        <title>Extraordinary preservation of gene collinearity over three hundred million years revealed in homosporous lycophytes.</title>
        <authorList>
            <person name="Li C."/>
            <person name="Wickell D."/>
            <person name="Kuo L.Y."/>
            <person name="Chen X."/>
            <person name="Nie B."/>
            <person name="Liao X."/>
            <person name="Peng D."/>
            <person name="Ji J."/>
            <person name="Jenkins J."/>
            <person name="Williams M."/>
            <person name="Shu S."/>
            <person name="Plott C."/>
            <person name="Barry K."/>
            <person name="Rajasekar S."/>
            <person name="Grimwood J."/>
            <person name="Han X."/>
            <person name="Sun S."/>
            <person name="Hou Z."/>
            <person name="He W."/>
            <person name="Dai G."/>
            <person name="Sun C."/>
            <person name="Schmutz J."/>
            <person name="Leebens-Mack J.H."/>
            <person name="Li F.W."/>
            <person name="Wang L."/>
        </authorList>
    </citation>
    <scope>NUCLEOTIDE SEQUENCE [LARGE SCALE GENOMIC DNA]</scope>
    <source>
        <strain evidence="2">cv. PW_Plant_1</strain>
    </source>
</reference>
<protein>
    <submittedName>
        <fullName evidence="1">Uncharacterized protein</fullName>
    </submittedName>
</protein>
<dbReference type="EMBL" id="CM055107">
    <property type="protein sequence ID" value="KAJ7527014.1"/>
    <property type="molecule type" value="Genomic_DNA"/>
</dbReference>
<keyword evidence="2" id="KW-1185">Reference proteome</keyword>
<sequence length="149" mass="15256">MARNRSAGRPAPRMAPRPATRPAPPPQPVHHAPPPAPVQSSGGGSIMGGLASTVAQGVAFGTGSAIAHRAVDAVVGPRVVQHEYTNSSAPEPQIASPAITPVGGADACTYQAKAFQDCLNASGNDISNCQFYMDMLNQCRRGPSTSVTL</sequence>
<gene>
    <name evidence="1" type="ORF">O6H91_16G032200</name>
</gene>
<dbReference type="Proteomes" id="UP001162992">
    <property type="component" value="Chromosome 16"/>
</dbReference>
<evidence type="ECO:0000313" key="2">
    <source>
        <dbReference type="Proteomes" id="UP001162992"/>
    </source>
</evidence>